<evidence type="ECO:0000313" key="2">
    <source>
        <dbReference type="EMBL" id="MBR0563289.1"/>
    </source>
</evidence>
<proteinExistence type="predicted"/>
<organism evidence="2">
    <name type="scientific">Coralloluteibacterium stylophorae</name>
    <dbReference type="NCBI Taxonomy" id="1776034"/>
    <lineage>
        <taxon>Bacteria</taxon>
        <taxon>Pseudomonadati</taxon>
        <taxon>Pseudomonadota</taxon>
        <taxon>Gammaproteobacteria</taxon>
        <taxon>Lysobacterales</taxon>
        <taxon>Lysobacteraceae</taxon>
        <taxon>Coralloluteibacterium</taxon>
    </lineage>
</organism>
<dbReference type="EMBL" id="JAGQFT020000007">
    <property type="protein sequence ID" value="MBS7457887.1"/>
    <property type="molecule type" value="Genomic_DNA"/>
</dbReference>
<evidence type="ECO:0000313" key="3">
    <source>
        <dbReference type="EMBL" id="MBS7457887.1"/>
    </source>
</evidence>
<protein>
    <recommendedName>
        <fullName evidence="5">Lectin</fullName>
    </recommendedName>
</protein>
<evidence type="ECO:0000313" key="4">
    <source>
        <dbReference type="Proteomes" id="UP000675747"/>
    </source>
</evidence>
<reference evidence="3 4" key="1">
    <citation type="journal article" date="2021" name="Microbiol. Resour. Announc.">
        <title>Draft Genome Sequence of Coralloluteibacterium stylophorae LMG 29479T.</title>
        <authorList>
            <person name="Karlyshev A.V."/>
            <person name="Kudryashova E.B."/>
            <person name="Ariskina E.V."/>
            <person name="Conroy A.P."/>
            <person name="Abidueva E.Y."/>
        </authorList>
    </citation>
    <scope>NUCLEOTIDE SEQUENCE [LARGE SCALE GENOMIC DNA]</scope>
    <source>
        <strain evidence="3 4">LMG 29479</strain>
    </source>
</reference>
<dbReference type="Proteomes" id="UP000675747">
    <property type="component" value="Unassembled WGS sequence"/>
</dbReference>
<reference evidence="2" key="2">
    <citation type="submission" date="2021-04" db="EMBL/GenBank/DDBJ databases">
        <authorList>
            <person name="Karlyshev A.V."/>
        </authorList>
    </citation>
    <scope>NUCLEOTIDE SEQUENCE</scope>
    <source>
        <strain evidence="2">LMG 29479</strain>
    </source>
</reference>
<dbReference type="PROSITE" id="PS51257">
    <property type="entry name" value="PROKAR_LIPOPROTEIN"/>
    <property type="match status" value="1"/>
</dbReference>
<feature type="region of interest" description="Disordered" evidence="1">
    <location>
        <begin position="20"/>
        <end position="72"/>
    </location>
</feature>
<sequence>MPRHLPSLLIVLPLALAACDHQPREPDDRSDAPSAAARPGPPPVGGQAATDAGGDVMPRDPEGARSAAEDAGVSSMLSFQGLGPARFGDDVEALREAYGRPLVGGEPAPGSSCHYLFPEAGPSAPVGFMIEDGAFVRVDVDGADVAAPGGGAVGMLTSQIEELYPGRITVSQGKYDADTDVLTVESNDGSGNRLVFTTDAGARVVSWRLGQPPQVDYVEGCG</sequence>
<accession>A0A8J8AZ25</accession>
<comment type="caution">
    <text evidence="2">The sequence shown here is derived from an EMBL/GenBank/DDBJ whole genome shotgun (WGS) entry which is preliminary data.</text>
</comment>
<dbReference type="EMBL" id="JAGQFT010000116">
    <property type="protein sequence ID" value="MBR0563289.1"/>
    <property type="molecule type" value="Genomic_DNA"/>
</dbReference>
<dbReference type="RefSeq" id="WP_211927207.1">
    <property type="nucleotide sequence ID" value="NZ_JAGQFT020000007.1"/>
</dbReference>
<evidence type="ECO:0008006" key="5">
    <source>
        <dbReference type="Google" id="ProtNLM"/>
    </source>
</evidence>
<name>A0A8J8AZ25_9GAMM</name>
<evidence type="ECO:0000256" key="1">
    <source>
        <dbReference type="SAM" id="MobiDB-lite"/>
    </source>
</evidence>
<gene>
    <name evidence="3" type="ORF">KB893_012170</name>
    <name evidence="2" type="ORF">KB893_12315</name>
</gene>
<dbReference type="AlphaFoldDB" id="A0A8J8AZ25"/>
<keyword evidence="4" id="KW-1185">Reference proteome</keyword>
<feature type="compositionally biased region" description="Basic and acidic residues" evidence="1">
    <location>
        <begin position="21"/>
        <end position="31"/>
    </location>
</feature>